<keyword evidence="3" id="KW-1185">Reference proteome</keyword>
<evidence type="ECO:0000256" key="1">
    <source>
        <dbReference type="SAM" id="MobiDB-lite"/>
    </source>
</evidence>
<dbReference type="AlphaFoldDB" id="A0A1I8BKW2"/>
<evidence type="ECO:0000313" key="3">
    <source>
        <dbReference type="Proteomes" id="UP000095281"/>
    </source>
</evidence>
<name>A0A1I8BKW2_MELHA</name>
<evidence type="ECO:0000313" key="4">
    <source>
        <dbReference type="WBParaSite" id="MhA1_Contig2948.frz3.gene1"/>
    </source>
</evidence>
<reference evidence="4" key="1">
    <citation type="submission" date="2016-11" db="UniProtKB">
        <authorList>
            <consortium name="WormBaseParasite"/>
        </authorList>
    </citation>
    <scope>IDENTIFICATION</scope>
</reference>
<feature type="region of interest" description="Disordered" evidence="1">
    <location>
        <begin position="1"/>
        <end position="52"/>
    </location>
</feature>
<accession>A0A1I8BKW2</accession>
<dbReference type="Proteomes" id="UP000095281">
    <property type="component" value="Unplaced"/>
</dbReference>
<evidence type="ECO:0000256" key="2">
    <source>
        <dbReference type="SAM" id="Phobius"/>
    </source>
</evidence>
<dbReference type="WBParaSite" id="MhA1_Contig2948.frz3.gene1">
    <property type="protein sequence ID" value="MhA1_Contig2948.frz3.gene1"/>
    <property type="gene ID" value="MhA1_Contig2948.frz3.gene1"/>
</dbReference>
<keyword evidence="2" id="KW-0812">Transmembrane</keyword>
<feature type="transmembrane region" description="Helical" evidence="2">
    <location>
        <begin position="87"/>
        <end position="106"/>
    </location>
</feature>
<feature type="compositionally biased region" description="Low complexity" evidence="1">
    <location>
        <begin position="21"/>
        <end position="37"/>
    </location>
</feature>
<keyword evidence="2" id="KW-0472">Membrane</keyword>
<sequence>MFNKSRRFSNDGSTDSGGGDSCSSGSISPISPKYSPSQNSNLLIPISNQNNNRRCSPSKLKFNKMNGKYSQLLRLFHRLNRLLNSKLFSFLITIILLIAIWRVYIWNEQIKQRTTVILITPTNKRPERIADMTRQLNLNI</sequence>
<protein>
    <submittedName>
        <fullName evidence="4">Uncharacterized protein</fullName>
    </submittedName>
</protein>
<organism evidence="3 4">
    <name type="scientific">Meloidogyne hapla</name>
    <name type="common">Root-knot nematode worm</name>
    <dbReference type="NCBI Taxonomy" id="6305"/>
    <lineage>
        <taxon>Eukaryota</taxon>
        <taxon>Metazoa</taxon>
        <taxon>Ecdysozoa</taxon>
        <taxon>Nematoda</taxon>
        <taxon>Chromadorea</taxon>
        <taxon>Rhabditida</taxon>
        <taxon>Tylenchina</taxon>
        <taxon>Tylenchomorpha</taxon>
        <taxon>Tylenchoidea</taxon>
        <taxon>Meloidogynidae</taxon>
        <taxon>Meloidogyninae</taxon>
        <taxon>Meloidogyne</taxon>
    </lineage>
</organism>
<feature type="compositionally biased region" description="Polar residues" evidence="1">
    <location>
        <begin position="38"/>
        <end position="52"/>
    </location>
</feature>
<keyword evidence="2" id="KW-1133">Transmembrane helix</keyword>
<proteinExistence type="predicted"/>